<evidence type="ECO:0000259" key="14">
    <source>
        <dbReference type="PROSITE" id="PS51999"/>
    </source>
</evidence>
<feature type="active site" evidence="8">
    <location>
        <position position="157"/>
    </location>
</feature>
<comment type="cofactor">
    <cofactor evidence="9 12">
        <name>Mg(2+)</name>
        <dbReference type="ChEBI" id="CHEBI:18420"/>
    </cofactor>
    <cofactor evidence="9 12">
        <name>Mn(2+)</name>
        <dbReference type="ChEBI" id="CHEBI:29035"/>
    </cofactor>
    <text evidence="9 12">Probably binds two magnesium or manganese ions per subunit.</text>
</comment>
<dbReference type="PANTHER" id="PTHR22748">
    <property type="entry name" value="AP ENDONUCLEASE"/>
    <property type="match status" value="1"/>
</dbReference>
<dbReference type="EMBL" id="KV427619">
    <property type="protein sequence ID" value="KZT07505.1"/>
    <property type="molecule type" value="Genomic_DNA"/>
</dbReference>
<feature type="site" description="Important for catalytic activity" evidence="10">
    <location>
        <position position="272"/>
    </location>
</feature>
<dbReference type="GO" id="GO:0008081">
    <property type="term" value="F:phosphoric diester hydrolase activity"/>
    <property type="evidence" value="ECO:0007669"/>
    <property type="project" value="TreeGrafter"/>
</dbReference>
<dbReference type="SUPFAM" id="SSF56219">
    <property type="entry name" value="DNase I-like"/>
    <property type="match status" value="1"/>
</dbReference>
<dbReference type="OrthoDB" id="391817at2759"/>
<evidence type="ECO:0000313" key="15">
    <source>
        <dbReference type="EMBL" id="KZT07505.1"/>
    </source>
</evidence>
<dbReference type="STRING" id="1314785.A0A165EPQ0"/>
<dbReference type="GeneID" id="63828250"/>
<evidence type="ECO:0000256" key="3">
    <source>
        <dbReference type="ARBA" id="ARBA00022771"/>
    </source>
</evidence>
<feature type="compositionally biased region" description="Polar residues" evidence="13">
    <location>
        <begin position="510"/>
        <end position="528"/>
    </location>
</feature>
<proteinExistence type="inferred from homology"/>
<keyword evidence="12" id="KW-0227">DNA damage</keyword>
<feature type="domain" description="GRF-type" evidence="14">
    <location>
        <begin position="539"/>
        <end position="600"/>
    </location>
</feature>
<dbReference type="GO" id="GO:0006284">
    <property type="term" value="P:base-excision repair"/>
    <property type="evidence" value="ECO:0007669"/>
    <property type="project" value="TreeGrafter"/>
</dbReference>
<dbReference type="GO" id="GO:0008270">
    <property type="term" value="F:zinc ion binding"/>
    <property type="evidence" value="ECO:0007669"/>
    <property type="project" value="UniProtKB-KW"/>
</dbReference>
<keyword evidence="6 9" id="KW-0460">Magnesium</keyword>
<feature type="binding site" evidence="9">
    <location>
        <position position="197"/>
    </location>
    <ligand>
        <name>Mg(2+)</name>
        <dbReference type="ChEBI" id="CHEBI:18420"/>
        <label>1</label>
    </ligand>
</feature>
<keyword evidence="3 11" id="KW-0863">Zinc-finger</keyword>
<name>A0A165EPQ0_9APHY</name>
<feature type="binding site" evidence="9">
    <location>
        <position position="298"/>
    </location>
    <ligand>
        <name>Mg(2+)</name>
        <dbReference type="ChEBI" id="CHEBI:18420"/>
        <label>1</label>
    </ligand>
</feature>
<feature type="binding site" evidence="9">
    <location>
        <position position="297"/>
    </location>
    <ligand>
        <name>Mg(2+)</name>
        <dbReference type="ChEBI" id="CHEBI:18420"/>
        <label>1</label>
    </ligand>
</feature>
<evidence type="ECO:0000256" key="12">
    <source>
        <dbReference type="RuleBase" id="RU362131"/>
    </source>
</evidence>
<feature type="site" description="Transition state stabilizer" evidence="10">
    <location>
        <position position="199"/>
    </location>
</feature>
<dbReference type="InterPro" id="IPR005135">
    <property type="entry name" value="Endo/exonuclease/phosphatase"/>
</dbReference>
<organism evidence="15 16">
    <name type="scientific">Laetiporus sulphureus 93-53</name>
    <dbReference type="NCBI Taxonomy" id="1314785"/>
    <lineage>
        <taxon>Eukaryota</taxon>
        <taxon>Fungi</taxon>
        <taxon>Dikarya</taxon>
        <taxon>Basidiomycota</taxon>
        <taxon>Agaricomycotina</taxon>
        <taxon>Agaricomycetes</taxon>
        <taxon>Polyporales</taxon>
        <taxon>Laetiporus</taxon>
    </lineage>
</organism>
<comment type="similarity">
    <text evidence="1 12">Belongs to the DNA repair enzymes AP/ExoA family.</text>
</comment>
<sequence length="622" mass="69057">MRILSWNINGVRTLPKYHPWNSFASFDGVLDALNADIICFQEMKSSRSLLPRDVAIPEGYHSFFSFPVNKGGYSGVAVYTKSANVTPLKAEEGLSGMIQPKPPLSQEERVSPAYPHAYDIDAFSDENGHVPSSFDELDAEGRALVLDFGLFVLINVYCPAETSDDRLPYKMNFHLLLEERVRKLIEEEHREVMVIGDINVAATPMDHPDGHLASVVETFYDHPPRAWLRRWLDPNGPMVDVIRTFWPDRKGLYTCWNMKLQARETNYGARIDYILVTQGLLPWIKHGDIQASLKGSDHCPIYIDLYDELTLESGETVTLHDAMKQGTIKDPPRIAAKYWEEFAGKQTVLSSFFGKRSEVRHQGGPESQRSSDPPVVNSAGPSSSSPTSSYTHPSQPKHSPHKPSRPALRPTTAKSGPSSMTKRKSSDKSANNGSNKKTKVEPGQAGIASFFCKPSKKSPPKEAIVVDSDTDCDDADTAHTDTAHTSEDHISDSRSSQDLLASQAALISESEATQIPSSSQNHSKSAWSNLLAPLQPPKCIVHDEATKLYTVNKPGPNKGKTFYICSRPVGPGYDKGKAERLRDEVDHQYRCNYFKWASEVKREALQSRQSKRSGPVGTDSKS</sequence>
<feature type="binding site" evidence="9">
    <location>
        <position position="199"/>
    </location>
    <ligand>
        <name>Mg(2+)</name>
        <dbReference type="ChEBI" id="CHEBI:18420"/>
        <label>1</label>
    </ligand>
</feature>
<reference evidence="15 16" key="1">
    <citation type="journal article" date="2016" name="Mol. Biol. Evol.">
        <title>Comparative Genomics of Early-Diverging Mushroom-Forming Fungi Provides Insights into the Origins of Lignocellulose Decay Capabilities.</title>
        <authorList>
            <person name="Nagy L.G."/>
            <person name="Riley R."/>
            <person name="Tritt A."/>
            <person name="Adam C."/>
            <person name="Daum C."/>
            <person name="Floudas D."/>
            <person name="Sun H."/>
            <person name="Yadav J.S."/>
            <person name="Pangilinan J."/>
            <person name="Larsson K.H."/>
            <person name="Matsuura K."/>
            <person name="Barry K."/>
            <person name="Labutti K."/>
            <person name="Kuo R."/>
            <person name="Ohm R.A."/>
            <person name="Bhattacharya S.S."/>
            <person name="Shirouzu T."/>
            <person name="Yoshinaga Y."/>
            <person name="Martin F.M."/>
            <person name="Grigoriev I.V."/>
            <person name="Hibbett D.S."/>
        </authorList>
    </citation>
    <scope>NUCLEOTIDE SEQUENCE [LARGE SCALE GENOMIC DNA]</scope>
    <source>
        <strain evidence="15 16">93-53</strain>
    </source>
</reference>
<dbReference type="AlphaFoldDB" id="A0A165EPQ0"/>
<dbReference type="PANTHER" id="PTHR22748:SF4">
    <property type="entry name" value="DNA-(APURINIC OR APYRIMIDINIC SITE) ENDONUCLEASE 2"/>
    <property type="match status" value="1"/>
</dbReference>
<protein>
    <recommendedName>
        <fullName evidence="12">DNA-(apurinic or apyrimidinic site) endonuclease</fullName>
        <ecNumber evidence="12">3.1.-.-</ecNumber>
    </recommendedName>
</protein>
<evidence type="ECO:0000256" key="13">
    <source>
        <dbReference type="SAM" id="MobiDB-lite"/>
    </source>
</evidence>
<dbReference type="InterPro" id="IPR036691">
    <property type="entry name" value="Endo/exonu/phosph_ase_sf"/>
</dbReference>
<gene>
    <name evidence="15" type="ORF">LAESUDRAFT_742926</name>
</gene>
<dbReference type="PROSITE" id="PS51435">
    <property type="entry name" value="AP_NUCLEASE_F1_4"/>
    <property type="match status" value="1"/>
</dbReference>
<dbReference type="Proteomes" id="UP000076871">
    <property type="component" value="Unassembled WGS sequence"/>
</dbReference>
<keyword evidence="9" id="KW-0464">Manganese</keyword>
<dbReference type="GO" id="GO:0003906">
    <property type="term" value="F:DNA-(apurinic or apyrimidinic site) endonuclease activity"/>
    <property type="evidence" value="ECO:0007669"/>
    <property type="project" value="TreeGrafter"/>
</dbReference>
<keyword evidence="7" id="KW-0539">Nucleus</keyword>
<evidence type="ECO:0000313" key="16">
    <source>
        <dbReference type="Proteomes" id="UP000076871"/>
    </source>
</evidence>
<dbReference type="GO" id="GO:0008311">
    <property type="term" value="F:double-stranded DNA 3'-5' DNA exonuclease activity"/>
    <property type="evidence" value="ECO:0007669"/>
    <property type="project" value="TreeGrafter"/>
</dbReference>
<feature type="binding site" evidence="9">
    <location>
        <position position="42"/>
    </location>
    <ligand>
        <name>Mg(2+)</name>
        <dbReference type="ChEBI" id="CHEBI:18420"/>
        <label>1</label>
    </ligand>
</feature>
<evidence type="ECO:0000256" key="2">
    <source>
        <dbReference type="ARBA" id="ARBA00022723"/>
    </source>
</evidence>
<dbReference type="Gene3D" id="3.60.10.10">
    <property type="entry name" value="Endonuclease/exonuclease/phosphatase"/>
    <property type="match status" value="1"/>
</dbReference>
<keyword evidence="4" id="KW-0378">Hydrolase</keyword>
<dbReference type="GO" id="GO:0005634">
    <property type="term" value="C:nucleus"/>
    <property type="evidence" value="ECO:0007669"/>
    <property type="project" value="TreeGrafter"/>
</dbReference>
<keyword evidence="2 9" id="KW-0479">Metal-binding</keyword>
<feature type="region of interest" description="Disordered" evidence="13">
    <location>
        <begin position="357"/>
        <end position="529"/>
    </location>
</feature>
<keyword evidence="12" id="KW-0234">DNA repair</keyword>
<dbReference type="PROSITE" id="PS51999">
    <property type="entry name" value="ZF_GRF"/>
    <property type="match status" value="1"/>
</dbReference>
<evidence type="ECO:0000256" key="10">
    <source>
        <dbReference type="PIRSR" id="PIRSR604808-3"/>
    </source>
</evidence>
<dbReference type="EC" id="3.1.-.-" evidence="12"/>
<evidence type="ECO:0000256" key="9">
    <source>
        <dbReference type="PIRSR" id="PIRSR604808-2"/>
    </source>
</evidence>
<evidence type="ECO:0000256" key="1">
    <source>
        <dbReference type="ARBA" id="ARBA00007092"/>
    </source>
</evidence>
<feature type="active site" description="Proton donor/acceptor" evidence="8">
    <location>
        <position position="197"/>
    </location>
</feature>
<evidence type="ECO:0000256" key="6">
    <source>
        <dbReference type="ARBA" id="ARBA00022842"/>
    </source>
</evidence>
<evidence type="ECO:0000256" key="7">
    <source>
        <dbReference type="ARBA" id="ARBA00023242"/>
    </source>
</evidence>
<evidence type="ECO:0000256" key="8">
    <source>
        <dbReference type="PIRSR" id="PIRSR604808-1"/>
    </source>
</evidence>
<dbReference type="NCBIfam" id="TIGR00633">
    <property type="entry name" value="xth"/>
    <property type="match status" value="1"/>
</dbReference>
<keyword evidence="5" id="KW-0862">Zinc</keyword>
<evidence type="ECO:0000256" key="5">
    <source>
        <dbReference type="ARBA" id="ARBA00022833"/>
    </source>
</evidence>
<evidence type="ECO:0000256" key="4">
    <source>
        <dbReference type="ARBA" id="ARBA00022801"/>
    </source>
</evidence>
<dbReference type="CDD" id="cd09088">
    <property type="entry name" value="Ape2-like_AP-endo"/>
    <property type="match status" value="1"/>
</dbReference>
<feature type="binding site" evidence="9">
    <location>
        <position position="7"/>
    </location>
    <ligand>
        <name>Mg(2+)</name>
        <dbReference type="ChEBI" id="CHEBI:18420"/>
        <label>1</label>
    </ligand>
</feature>
<feature type="active site" description="Proton acceptor" evidence="8">
    <location>
        <position position="298"/>
    </location>
</feature>
<accession>A0A165EPQ0</accession>
<dbReference type="FunCoup" id="A0A165EPQ0">
    <property type="interactions" value="710"/>
</dbReference>
<dbReference type="InParanoid" id="A0A165EPQ0"/>
<dbReference type="RefSeq" id="XP_040765245.1">
    <property type="nucleotide sequence ID" value="XM_040911222.1"/>
</dbReference>
<feature type="compositionally biased region" description="Basic and acidic residues" evidence="13">
    <location>
        <begin position="476"/>
        <end position="492"/>
    </location>
</feature>
<dbReference type="InterPro" id="IPR010666">
    <property type="entry name" value="Znf_GRF"/>
</dbReference>
<evidence type="ECO:0000256" key="11">
    <source>
        <dbReference type="PROSITE-ProRule" id="PRU01343"/>
    </source>
</evidence>
<feature type="site" description="Interaction with DNA substrate" evidence="10">
    <location>
        <position position="298"/>
    </location>
</feature>
<dbReference type="InterPro" id="IPR004808">
    <property type="entry name" value="AP_endonuc_1"/>
</dbReference>
<keyword evidence="16" id="KW-1185">Reference proteome</keyword>
<feature type="compositionally biased region" description="Low complexity" evidence="13">
    <location>
        <begin position="373"/>
        <end position="397"/>
    </location>
</feature>
<dbReference type="Pfam" id="PF03372">
    <property type="entry name" value="Exo_endo_phos"/>
    <property type="match status" value="1"/>
</dbReference>